<dbReference type="PIRSF" id="PIRSF500136">
    <property type="entry name" value="UDP_ManNAc_DH"/>
    <property type="match status" value="1"/>
</dbReference>
<dbReference type="Pfam" id="PF00984">
    <property type="entry name" value="UDPG_MGDP_dh"/>
    <property type="match status" value="1"/>
</dbReference>
<dbReference type="NCBIfam" id="NF011729">
    <property type="entry name" value="PRK15182.1"/>
    <property type="match status" value="1"/>
</dbReference>
<reference evidence="6" key="1">
    <citation type="submission" date="2023-03" db="EMBL/GenBank/DDBJ databases">
        <title>Andean soil-derived lignocellulolytic bacterial consortium as a source of novel taxa and putative plastic-active enzymes.</title>
        <authorList>
            <person name="Diaz-Garcia L."/>
            <person name="Chuvochina M."/>
            <person name="Feuerriegel G."/>
            <person name="Bunk B."/>
            <person name="Sproer C."/>
            <person name="Streit W.R."/>
            <person name="Rodriguez L.M."/>
            <person name="Overmann J."/>
            <person name="Jimenez D.J."/>
        </authorList>
    </citation>
    <scope>NUCLEOTIDE SEQUENCE</scope>
    <source>
        <strain evidence="6">MAG 3858</strain>
    </source>
</reference>
<dbReference type="NCBIfam" id="TIGR03026">
    <property type="entry name" value="NDP-sugDHase"/>
    <property type="match status" value="1"/>
</dbReference>
<dbReference type="PANTHER" id="PTHR43491">
    <property type="entry name" value="UDP-N-ACETYL-D-MANNOSAMINE DEHYDROGENASE"/>
    <property type="match status" value="1"/>
</dbReference>
<dbReference type="Pfam" id="PF03721">
    <property type="entry name" value="UDPG_MGDP_dh_N"/>
    <property type="match status" value="1"/>
</dbReference>
<dbReference type="Gene3D" id="3.40.50.720">
    <property type="entry name" value="NAD(P)-binding Rossmann-like Domain"/>
    <property type="match status" value="2"/>
</dbReference>
<sequence>MLDAHTKIAIIGLGYVGLPLAVEFAKKYKTIGFDINEERIAELNSGFDLTLEISSADLNHVLTYDCTSPLGLYCTNDLEKIKSCTVFIVTVPTPVDKNNRPDLTPLIKASITVGQVLKKGDIVIYESTVYPGVTEDECVPVLAKTSGLAFNVDFFAGYSPERINPGDKSHTVANILKITSGSTPEIAEIVDQLYNSIIIAGTHKASSIKVAEAAKIIENAQRDINIAFVNELAMIFNRLGINTDEVLNAAGTKWNFLNFRPGLVGGHCIGVDPYYLAQKAQEVGYHPEIILAGRRVNDGMGAYVADQLIKQMIQNNTHIIGAKVLVLGFTFKENCPDVRNTKVIDIINRLKEYNVDVTVHDPWANVENAKHEYGIICENGESKTRKYDGILLAVAHLEFKNIDLRGLCKKNGVIYDVKSVLPDEMVNARL</sequence>
<dbReference type="InterPro" id="IPR028359">
    <property type="entry name" value="UDP_ManNAc/GlcNAc_DH"/>
</dbReference>
<dbReference type="PIRSF" id="PIRSF000124">
    <property type="entry name" value="UDPglc_GDPman_dh"/>
    <property type="match status" value="1"/>
</dbReference>
<dbReference type="SMART" id="SM00984">
    <property type="entry name" value="UDPG_MGDP_dh_C"/>
    <property type="match status" value="1"/>
</dbReference>
<evidence type="ECO:0000256" key="2">
    <source>
        <dbReference type="ARBA" id="ARBA00023002"/>
    </source>
</evidence>
<dbReference type="PANTHER" id="PTHR43491:SF2">
    <property type="entry name" value="UDP-N-ACETYL-D-MANNOSAMINE DEHYDROGENASE"/>
    <property type="match status" value="1"/>
</dbReference>
<dbReference type="InterPro" id="IPR014027">
    <property type="entry name" value="UDP-Glc/GDP-Man_DH_C"/>
</dbReference>
<evidence type="ECO:0000256" key="4">
    <source>
        <dbReference type="PIRNR" id="PIRNR000124"/>
    </source>
</evidence>
<keyword evidence="2" id="KW-0560">Oxidoreductase</keyword>
<dbReference type="Proteomes" id="UP001214530">
    <property type="component" value="Chromosome"/>
</dbReference>
<dbReference type="InterPro" id="IPR001732">
    <property type="entry name" value="UDP-Glc/GDP-Man_DH_N"/>
</dbReference>
<dbReference type="GO" id="GO:0016628">
    <property type="term" value="F:oxidoreductase activity, acting on the CH-CH group of donors, NAD or NADP as acceptor"/>
    <property type="evidence" value="ECO:0007669"/>
    <property type="project" value="InterPro"/>
</dbReference>
<feature type="domain" description="UDP-glucose/GDP-mannose dehydrogenase C-terminal" evidence="5">
    <location>
        <begin position="325"/>
        <end position="423"/>
    </location>
</feature>
<dbReference type="AlphaFoldDB" id="A0AAJ6B9S3"/>
<dbReference type="InterPro" id="IPR036220">
    <property type="entry name" value="UDP-Glc/GDP-Man_DH_C_sf"/>
</dbReference>
<evidence type="ECO:0000313" key="7">
    <source>
        <dbReference type="Proteomes" id="UP001214530"/>
    </source>
</evidence>
<dbReference type="SUPFAM" id="SSF51735">
    <property type="entry name" value="NAD(P)-binding Rossmann-fold domains"/>
    <property type="match status" value="1"/>
</dbReference>
<dbReference type="InterPro" id="IPR017476">
    <property type="entry name" value="UDP-Glc/GDP-Man"/>
</dbReference>
<comment type="similarity">
    <text evidence="1 4">Belongs to the UDP-glucose/GDP-mannose dehydrogenase family.</text>
</comment>
<dbReference type="SUPFAM" id="SSF52413">
    <property type="entry name" value="UDP-glucose/GDP-mannose dehydrogenase C-terminal domain"/>
    <property type="match status" value="1"/>
</dbReference>
<gene>
    <name evidence="6" type="primary">tviB</name>
    <name evidence="6" type="ORF">P0Y49_09000</name>
</gene>
<dbReference type="InterPro" id="IPR008927">
    <property type="entry name" value="6-PGluconate_DH-like_C_sf"/>
</dbReference>
<evidence type="ECO:0000256" key="3">
    <source>
        <dbReference type="ARBA" id="ARBA00023027"/>
    </source>
</evidence>
<dbReference type="InterPro" id="IPR014026">
    <property type="entry name" value="UDP-Glc/GDP-Man_DH_dimer"/>
</dbReference>
<accession>A0AAJ6B9S3</accession>
<proteinExistence type="inferred from homology"/>
<dbReference type="SUPFAM" id="SSF48179">
    <property type="entry name" value="6-phosphogluconate dehydrogenase C-terminal domain-like"/>
    <property type="match status" value="1"/>
</dbReference>
<protein>
    <submittedName>
        <fullName evidence="6">Vi polysaccharide biosynthesis UDP-N-acetylglucosamine C-6 dehydrogenase TviB</fullName>
    </submittedName>
</protein>
<evidence type="ECO:0000313" key="6">
    <source>
        <dbReference type="EMBL" id="WEK21781.1"/>
    </source>
</evidence>
<dbReference type="GO" id="GO:0016616">
    <property type="term" value="F:oxidoreductase activity, acting on the CH-OH group of donors, NAD or NADP as acceptor"/>
    <property type="evidence" value="ECO:0007669"/>
    <property type="project" value="InterPro"/>
</dbReference>
<evidence type="ECO:0000259" key="5">
    <source>
        <dbReference type="SMART" id="SM00984"/>
    </source>
</evidence>
<keyword evidence="3" id="KW-0520">NAD</keyword>
<organism evidence="6 7">
    <name type="scientific">Candidatus Pedobacter colombiensis</name>
    <dbReference type="NCBI Taxonomy" id="3121371"/>
    <lineage>
        <taxon>Bacteria</taxon>
        <taxon>Pseudomonadati</taxon>
        <taxon>Bacteroidota</taxon>
        <taxon>Sphingobacteriia</taxon>
        <taxon>Sphingobacteriales</taxon>
        <taxon>Sphingobacteriaceae</taxon>
        <taxon>Pedobacter</taxon>
    </lineage>
</organism>
<dbReference type="GO" id="GO:0000271">
    <property type="term" value="P:polysaccharide biosynthetic process"/>
    <property type="evidence" value="ECO:0007669"/>
    <property type="project" value="InterPro"/>
</dbReference>
<dbReference type="InterPro" id="IPR036291">
    <property type="entry name" value="NAD(P)-bd_dom_sf"/>
</dbReference>
<name>A0AAJ6B9S3_9SPHI</name>
<dbReference type="GO" id="GO:0051287">
    <property type="term" value="F:NAD binding"/>
    <property type="evidence" value="ECO:0007669"/>
    <property type="project" value="InterPro"/>
</dbReference>
<dbReference type="EMBL" id="CP119313">
    <property type="protein sequence ID" value="WEK21781.1"/>
    <property type="molecule type" value="Genomic_DNA"/>
</dbReference>
<dbReference type="Pfam" id="PF03720">
    <property type="entry name" value="UDPG_MGDP_dh_C"/>
    <property type="match status" value="1"/>
</dbReference>
<evidence type="ECO:0000256" key="1">
    <source>
        <dbReference type="ARBA" id="ARBA00006601"/>
    </source>
</evidence>